<dbReference type="Proteomes" id="UP001155604">
    <property type="component" value="Unassembled WGS sequence"/>
</dbReference>
<dbReference type="InterPro" id="IPR036856">
    <property type="entry name" value="Ald_Oxase/Xan_DH_a/b_sf"/>
</dbReference>
<dbReference type="GO" id="GO:0005506">
    <property type="term" value="F:iron ion binding"/>
    <property type="evidence" value="ECO:0007669"/>
    <property type="project" value="InterPro"/>
</dbReference>
<dbReference type="InterPro" id="IPR016208">
    <property type="entry name" value="Ald_Oxase/xanthine_DH-like"/>
</dbReference>
<dbReference type="Gene3D" id="3.30.365.10">
    <property type="entry name" value="Aldehyde oxidase/xanthine dehydrogenase, molybdopterin binding domain"/>
    <property type="match status" value="4"/>
</dbReference>
<proteinExistence type="predicted"/>
<dbReference type="AlphaFoldDB" id="A0A9X2WSN6"/>
<feature type="domain" description="Aldehyde oxidase/xanthine dehydrogenase second molybdopterin binding" evidence="2">
    <location>
        <begin position="523"/>
        <end position="612"/>
    </location>
</feature>
<dbReference type="InterPro" id="IPR008274">
    <property type="entry name" value="AldOxase/xan_DH_MoCoBD1"/>
</dbReference>
<dbReference type="Pfam" id="PF20256">
    <property type="entry name" value="MoCoBD_2"/>
    <property type="match status" value="2"/>
</dbReference>
<dbReference type="SUPFAM" id="SSF54665">
    <property type="entry name" value="CO dehydrogenase molybdoprotein N-domain-like"/>
    <property type="match status" value="1"/>
</dbReference>
<dbReference type="PANTHER" id="PTHR11908:SF123">
    <property type="entry name" value="ALDEHYDE OXIDOREDUCTASE MOLYBDENUM-BINDING SUBUNIT PAOC"/>
    <property type="match status" value="1"/>
</dbReference>
<feature type="domain" description="Aldehyde oxidase/xanthine dehydrogenase second molybdopterin binding" evidence="2">
    <location>
        <begin position="763"/>
        <end position="901"/>
    </location>
</feature>
<comment type="caution">
    <text evidence="3">The sequence shown here is derived from an EMBL/GenBank/DDBJ whole genome shotgun (WGS) entry which is preliminary data.</text>
</comment>
<dbReference type="InterPro" id="IPR046867">
    <property type="entry name" value="AldOxase/xan_DH_MoCoBD2"/>
</dbReference>
<dbReference type="InterPro" id="IPR037165">
    <property type="entry name" value="AldOxase/xan_DH_Mopterin-bd_sf"/>
</dbReference>
<dbReference type="InterPro" id="IPR006311">
    <property type="entry name" value="TAT_signal"/>
</dbReference>
<accession>A0A9X2WSN6</accession>
<dbReference type="RefSeq" id="WP_261272072.1">
    <property type="nucleotide sequence ID" value="NZ_JAMTCC010000007.1"/>
</dbReference>
<dbReference type="Pfam" id="PF02738">
    <property type="entry name" value="MoCoBD_1"/>
    <property type="match status" value="1"/>
</dbReference>
<dbReference type="SUPFAM" id="SSF56003">
    <property type="entry name" value="Molybdenum cofactor-binding domain"/>
    <property type="match status" value="1"/>
</dbReference>
<reference evidence="3" key="1">
    <citation type="journal article" date="2023" name="Int. J. Syst. Evol. Microbiol.">
        <title>&lt;i&gt;Shewanella septentrionalis&lt;/i&gt; sp. nov. and &lt;i&gt;Shewanella holmiensis&lt;/i&gt; sp. nov., isolated from Baltic Sea water and sediments.</title>
        <authorList>
            <person name="Martin-Rodriguez A.J."/>
            <person name="Thorell K."/>
            <person name="Joffre E."/>
            <person name="Jensie-Markopoulos S."/>
            <person name="Moore E.R.B."/>
            <person name="Sjoling A."/>
        </authorList>
    </citation>
    <scope>NUCLEOTIDE SEQUENCE</scope>
    <source>
        <strain evidence="3">SP1W3</strain>
    </source>
</reference>
<dbReference type="Gene3D" id="3.90.1170.50">
    <property type="entry name" value="Aldehyde oxidase/xanthine dehydrogenase, a/b hammerhead"/>
    <property type="match status" value="1"/>
</dbReference>
<organism evidence="3 4">
    <name type="scientific">Shewanella septentrionalis</name>
    <dbReference type="NCBI Taxonomy" id="2952223"/>
    <lineage>
        <taxon>Bacteria</taxon>
        <taxon>Pseudomonadati</taxon>
        <taxon>Pseudomonadota</taxon>
        <taxon>Gammaproteobacteria</taxon>
        <taxon>Alteromonadales</taxon>
        <taxon>Shewanellaceae</taxon>
        <taxon>Shewanella</taxon>
    </lineage>
</organism>
<name>A0A9X2WSN6_9GAMM</name>
<gene>
    <name evidence="3" type="ORF">NE536_05650</name>
</gene>
<feature type="domain" description="Aldehyde oxidase/xanthine dehydrogenase first molybdopterin binding" evidence="1">
    <location>
        <begin position="254"/>
        <end position="493"/>
    </location>
</feature>
<evidence type="ECO:0000313" key="4">
    <source>
        <dbReference type="Proteomes" id="UP001155604"/>
    </source>
</evidence>
<dbReference type="GO" id="GO:0016491">
    <property type="term" value="F:oxidoreductase activity"/>
    <property type="evidence" value="ECO:0007669"/>
    <property type="project" value="InterPro"/>
</dbReference>
<evidence type="ECO:0000259" key="1">
    <source>
        <dbReference type="Pfam" id="PF02738"/>
    </source>
</evidence>
<dbReference type="EMBL" id="JAMTCC010000007">
    <property type="protein sequence ID" value="MCT7944848.1"/>
    <property type="molecule type" value="Genomic_DNA"/>
</dbReference>
<keyword evidence="4" id="KW-1185">Reference proteome</keyword>
<sequence length="965" mass="106467">MEPSNTSRRTFIKQCVIGGVAVYSAPLLWEMSRANAAIVSPELAAQWQTQVNGQSKPKFRNDGIAKVTGQKVYGRDYRAMDMEGWPKQQGYAFILRAADASHVYQGFSLDHLPASAKPYKVITAADLARDKIKLPDFYGDNMLLAEGQTADYLGHAVAILLFDSFPAFKQAKSLLQFDQTLLRFGEQTPFVSDTKDPYASWRLIRVEGEDRAREDLYSPLHDGLFFPSVKDRKPEWLGNPNAKGTVSERGLYYAGEIDKQIASAQANQQWQVLEREYRTQIIDPMMMEPEAFNGWYDATSQTFHTVITSQSPQDFQEMAVHMLLSSPLAGKVKHLVVHSPYIGGGFGAKDHSIFPYYGVIAAVYAKGPIRLANDRFEQFQSGLKRHPFIMKSRLAVDKSTLKIQALTSQMTVDGGGRVNFTPSVTSVGATAMQSIYYTPRNDIIATAYASRNPDAGSMRGYGTLQSMTAMECMIHEIADELKVDPFKLRAANVMESGQRNTQGAIPNGTLRYREMLDMAEQDPVWQNRAVNKKDYEAKHPGMRYGVGFGIATKDYGTGAAAPSAAVRLAKDGKITLEIGFIEMGTGTQTSQAVVVSDALGNFADEVKLAEVDIWDAMQLVQTDNPYIISQQRQDEMAANPRWTPVKAMASSASMSAYYQSHVTRIAADVIYRHGLWPAAVSIWNELYFNTPMGSTNLHNARDGRWVDGKLTALGFPPLSIDILAKRAHDMGLVVGVMGHAFNRWAWAEADFDILGTKERLALDALALQYGEGNATFAATSDTTMSIKARQASMKSNGYHLIDRQAMSYPKAELNNAMVTYYAPCATLVEVAVNEGNGEVTLLSSHTWLEAGKVIVKELVEGQIQGGLAMGIGHALHEGLPPFEAGAGNGTWNLNRYQVPLARHVGVWDQRHTILPQLSDNDPSRGIAEVVMIPVVAALIEAVYQATHVRFYDLPMTAKKIKEAMA</sequence>
<dbReference type="PROSITE" id="PS51318">
    <property type="entry name" value="TAT"/>
    <property type="match status" value="1"/>
</dbReference>
<evidence type="ECO:0000313" key="3">
    <source>
        <dbReference type="EMBL" id="MCT7944848.1"/>
    </source>
</evidence>
<protein>
    <submittedName>
        <fullName evidence="3">Molybdopterin-dependent oxidoreductase</fullName>
    </submittedName>
</protein>
<evidence type="ECO:0000259" key="2">
    <source>
        <dbReference type="Pfam" id="PF20256"/>
    </source>
</evidence>
<dbReference type="PANTHER" id="PTHR11908">
    <property type="entry name" value="XANTHINE DEHYDROGENASE"/>
    <property type="match status" value="1"/>
</dbReference>